<protein>
    <submittedName>
        <fullName evidence="5">Restriction endonuclease subunit S</fullName>
        <ecNumber evidence="5">3.1.21.-</ecNumber>
    </submittedName>
</protein>
<feature type="domain" description="Type I restriction modification DNA specificity" evidence="4">
    <location>
        <begin position="6"/>
        <end position="169"/>
    </location>
</feature>
<dbReference type="SUPFAM" id="SSF116734">
    <property type="entry name" value="DNA methylase specificity domain"/>
    <property type="match status" value="2"/>
</dbReference>
<proteinExistence type="inferred from homology"/>
<gene>
    <name evidence="5" type="ORF">RFN28_00825</name>
</gene>
<keyword evidence="3" id="KW-0238">DNA-binding</keyword>
<sequence length="399" mass="43036">MSGEVPKEWRSTRLGDVSRSFAGGTPSRSNPAYYGPGIPWLKSGEVRAGRISMVEEQITEIGLQESSARIAKAGSPVIAMYGATAGVAGILEVDAALNQAVLAIEPVGTKLDNEFCFHLLSAEAPRLLTMTQGSGQPNLSKGLIDGLSVPLPPLDEQRRIAEVLRSVDNAMAGGQNVAEQAQTVWNGLTETLIWDRLSSSPNVAQPLGHALLGTDYGVNAPLGNEPTGYAVLRMGNLQDGWIDPTDMKWGEIADAEALTLALDVGDILFNRTNSRDLVGKVALVREPTDFLYASYIVRLRVDQSVADPYYLFAMMHSRRAQAQFKSIATPGVSQSNINPTNLKKQIIPLPPLADQRGISEQLQSAEAARRIALEQLVTLRQIKSDLMSDLLSGRVRVPA</sequence>
<evidence type="ECO:0000313" key="5">
    <source>
        <dbReference type="EMBL" id="MDX8477014.1"/>
    </source>
</evidence>
<dbReference type="GO" id="GO:0016787">
    <property type="term" value="F:hydrolase activity"/>
    <property type="evidence" value="ECO:0007669"/>
    <property type="project" value="UniProtKB-KW"/>
</dbReference>
<comment type="caution">
    <text evidence="5">The sequence shown here is derived from an EMBL/GenBank/DDBJ whole genome shotgun (WGS) entry which is preliminary data.</text>
</comment>
<dbReference type="EMBL" id="JAVIIW010000001">
    <property type="protein sequence ID" value="MDX8477014.1"/>
    <property type="molecule type" value="Genomic_DNA"/>
</dbReference>
<evidence type="ECO:0000313" key="6">
    <source>
        <dbReference type="Proteomes" id="UP001287059"/>
    </source>
</evidence>
<comment type="similarity">
    <text evidence="1">Belongs to the type-I restriction system S methylase family.</text>
</comment>
<organism evidence="5 6">
    <name type="scientific">Mesorhizobium album</name>
    <dbReference type="NCBI Taxonomy" id="3072314"/>
    <lineage>
        <taxon>Bacteria</taxon>
        <taxon>Pseudomonadati</taxon>
        <taxon>Pseudomonadota</taxon>
        <taxon>Alphaproteobacteria</taxon>
        <taxon>Hyphomicrobiales</taxon>
        <taxon>Phyllobacteriaceae</taxon>
        <taxon>Mesorhizobium</taxon>
    </lineage>
</organism>
<keyword evidence="6" id="KW-1185">Reference proteome</keyword>
<dbReference type="CDD" id="cd17515">
    <property type="entry name" value="RMtype1_S_MjaORF132P_Sau1132ORF3780P-TRD1-CR1_like"/>
    <property type="match status" value="1"/>
</dbReference>
<dbReference type="InterPro" id="IPR044946">
    <property type="entry name" value="Restrct_endonuc_typeI_TRD_sf"/>
</dbReference>
<dbReference type="CDD" id="cd17524">
    <property type="entry name" value="RMtype1_S_EcoUTORF5051P-TRD2-CR2_like"/>
    <property type="match status" value="1"/>
</dbReference>
<dbReference type="InterPro" id="IPR052021">
    <property type="entry name" value="Type-I_RS_S_subunit"/>
</dbReference>
<accession>A0ABU4XQK1</accession>
<dbReference type="EC" id="3.1.21.-" evidence="5"/>
<keyword evidence="2" id="KW-0680">Restriction system</keyword>
<evidence type="ECO:0000256" key="3">
    <source>
        <dbReference type="ARBA" id="ARBA00023125"/>
    </source>
</evidence>
<keyword evidence="5" id="KW-0255">Endonuclease</keyword>
<dbReference type="Proteomes" id="UP001287059">
    <property type="component" value="Unassembled WGS sequence"/>
</dbReference>
<reference evidence="5 6" key="1">
    <citation type="submission" date="2023-08" db="EMBL/GenBank/DDBJ databases">
        <title>Implementing the SeqCode for naming new Mesorhizobium species isolated from Vachellia karroo root nodules.</title>
        <authorList>
            <person name="Van Lill M."/>
        </authorList>
    </citation>
    <scope>NUCLEOTIDE SEQUENCE [LARGE SCALE GENOMIC DNA]</scope>
    <source>
        <strain evidence="5 6">VK24D</strain>
    </source>
</reference>
<dbReference type="RefSeq" id="WP_320285461.1">
    <property type="nucleotide sequence ID" value="NZ_JAVIIW010000001.1"/>
</dbReference>
<dbReference type="GO" id="GO:0004519">
    <property type="term" value="F:endonuclease activity"/>
    <property type="evidence" value="ECO:0007669"/>
    <property type="project" value="UniProtKB-KW"/>
</dbReference>
<evidence type="ECO:0000256" key="2">
    <source>
        <dbReference type="ARBA" id="ARBA00022747"/>
    </source>
</evidence>
<dbReference type="InterPro" id="IPR000055">
    <property type="entry name" value="Restrct_endonuc_typeI_TRD"/>
</dbReference>
<evidence type="ECO:0000259" key="4">
    <source>
        <dbReference type="Pfam" id="PF01420"/>
    </source>
</evidence>
<feature type="domain" description="Type I restriction modification DNA specificity" evidence="4">
    <location>
        <begin position="261"/>
        <end position="374"/>
    </location>
</feature>
<dbReference type="PANTHER" id="PTHR30408:SF12">
    <property type="entry name" value="TYPE I RESTRICTION ENZYME MJAVIII SPECIFICITY SUBUNIT"/>
    <property type="match status" value="1"/>
</dbReference>
<dbReference type="PANTHER" id="PTHR30408">
    <property type="entry name" value="TYPE-1 RESTRICTION ENZYME ECOKI SPECIFICITY PROTEIN"/>
    <property type="match status" value="1"/>
</dbReference>
<dbReference type="Pfam" id="PF01420">
    <property type="entry name" value="Methylase_S"/>
    <property type="match status" value="2"/>
</dbReference>
<dbReference type="Gene3D" id="3.90.220.20">
    <property type="entry name" value="DNA methylase specificity domains"/>
    <property type="match status" value="2"/>
</dbReference>
<name>A0ABU4XQK1_9HYPH</name>
<keyword evidence="5" id="KW-0378">Hydrolase</keyword>
<keyword evidence="5" id="KW-0540">Nuclease</keyword>
<evidence type="ECO:0000256" key="1">
    <source>
        <dbReference type="ARBA" id="ARBA00010923"/>
    </source>
</evidence>